<dbReference type="InterPro" id="IPR035959">
    <property type="entry name" value="RutC-like_sf"/>
</dbReference>
<name>A0ABW8NJE8_9GAMM</name>
<dbReference type="CDD" id="cd00448">
    <property type="entry name" value="YjgF_YER057c_UK114_family"/>
    <property type="match status" value="1"/>
</dbReference>
<sequence>MNNLAAHVWADNVPELATASWSNALLLGRELVTSGMTGHPVTRNAAEAGEPLDAYQQTLLVLGKILALAEAAGGHIGNIYRLTVYVTAITDKEAIGRARKDFFAGQTVYPTSTLVEVSGLVFPELCVEIEAGIHLDADLRSLIKQAD</sequence>
<organism evidence="1 2">
    <name type="scientific">Oceanobacter antarcticus</name>
    <dbReference type="NCBI Taxonomy" id="3133425"/>
    <lineage>
        <taxon>Bacteria</taxon>
        <taxon>Pseudomonadati</taxon>
        <taxon>Pseudomonadota</taxon>
        <taxon>Gammaproteobacteria</taxon>
        <taxon>Oceanospirillales</taxon>
        <taxon>Oceanospirillaceae</taxon>
        <taxon>Oceanobacter</taxon>
    </lineage>
</organism>
<dbReference type="EC" id="3.5.-.-" evidence="1"/>
<comment type="caution">
    <text evidence="1">The sequence shown here is derived from an EMBL/GenBank/DDBJ whole genome shotgun (WGS) entry which is preliminary data.</text>
</comment>
<dbReference type="InterPro" id="IPR006175">
    <property type="entry name" value="YjgF/YER057c/UK114"/>
</dbReference>
<dbReference type="Proteomes" id="UP001620597">
    <property type="component" value="Unassembled WGS sequence"/>
</dbReference>
<dbReference type="GO" id="GO:0016787">
    <property type="term" value="F:hydrolase activity"/>
    <property type="evidence" value="ECO:0007669"/>
    <property type="project" value="UniProtKB-KW"/>
</dbReference>
<keyword evidence="2" id="KW-1185">Reference proteome</keyword>
<gene>
    <name evidence="1" type="ORF">WG929_11835</name>
</gene>
<dbReference type="Gene3D" id="3.30.1330.40">
    <property type="entry name" value="RutC-like"/>
    <property type="match status" value="1"/>
</dbReference>
<keyword evidence="1" id="KW-0378">Hydrolase</keyword>
<protein>
    <submittedName>
        <fullName evidence="1">RidA family protein</fullName>
        <ecNumber evidence="1">3.5.-.-</ecNumber>
    </submittedName>
</protein>
<reference evidence="1 2" key="1">
    <citation type="submission" date="2024-03" db="EMBL/GenBank/DDBJ databases">
        <title>High-quality draft genome sequence of Oceanobacter sp. wDCs-4.</title>
        <authorList>
            <person name="Dong C."/>
        </authorList>
    </citation>
    <scope>NUCLEOTIDE SEQUENCE [LARGE SCALE GENOMIC DNA]</scope>
    <source>
        <strain evidence="2">wDCs-4</strain>
    </source>
</reference>
<dbReference type="RefSeq" id="WP_416206184.1">
    <property type="nucleotide sequence ID" value="NZ_JBBKTX010000013.1"/>
</dbReference>
<dbReference type="Pfam" id="PF01042">
    <property type="entry name" value="Ribonuc_L-PSP"/>
    <property type="match status" value="1"/>
</dbReference>
<accession>A0ABW8NJE8</accession>
<dbReference type="SUPFAM" id="SSF55298">
    <property type="entry name" value="YjgF-like"/>
    <property type="match status" value="1"/>
</dbReference>
<dbReference type="PANTHER" id="PTHR43857:SF1">
    <property type="entry name" value="YJGH FAMILY PROTEIN"/>
    <property type="match status" value="1"/>
</dbReference>
<dbReference type="PANTHER" id="PTHR43857">
    <property type="entry name" value="BLR7761 PROTEIN"/>
    <property type="match status" value="1"/>
</dbReference>
<proteinExistence type="predicted"/>
<evidence type="ECO:0000313" key="1">
    <source>
        <dbReference type="EMBL" id="MFK4753103.1"/>
    </source>
</evidence>
<evidence type="ECO:0000313" key="2">
    <source>
        <dbReference type="Proteomes" id="UP001620597"/>
    </source>
</evidence>
<dbReference type="EMBL" id="JBBKTX010000013">
    <property type="protein sequence ID" value="MFK4753103.1"/>
    <property type="molecule type" value="Genomic_DNA"/>
</dbReference>